<name>A0A1Z3N6Z2_BDEBC</name>
<protein>
    <recommendedName>
        <fullName evidence="5">DUF4189 domain-containing protein</fullName>
    </recommendedName>
</protein>
<evidence type="ECO:0000256" key="2">
    <source>
        <dbReference type="SAM" id="SignalP"/>
    </source>
</evidence>
<evidence type="ECO:0000256" key="1">
    <source>
        <dbReference type="SAM" id="Coils"/>
    </source>
</evidence>
<evidence type="ECO:0000313" key="4">
    <source>
        <dbReference type="Proteomes" id="UP000197003"/>
    </source>
</evidence>
<dbReference type="PROSITE" id="PS51257">
    <property type="entry name" value="PROKAR_LIPOPROTEIN"/>
    <property type="match status" value="1"/>
</dbReference>
<keyword evidence="2" id="KW-0732">Signal</keyword>
<feature type="coiled-coil region" evidence="1">
    <location>
        <begin position="37"/>
        <end position="64"/>
    </location>
</feature>
<gene>
    <name evidence="3" type="ORF">B9G79_06510</name>
</gene>
<organism evidence="3 4">
    <name type="scientific">Bdellovibrio bacteriovorus</name>
    <dbReference type="NCBI Taxonomy" id="959"/>
    <lineage>
        <taxon>Bacteria</taxon>
        <taxon>Pseudomonadati</taxon>
        <taxon>Bdellovibrionota</taxon>
        <taxon>Bdellovibrionia</taxon>
        <taxon>Bdellovibrionales</taxon>
        <taxon>Pseudobdellovibrionaceae</taxon>
        <taxon>Bdellovibrio</taxon>
    </lineage>
</organism>
<reference evidence="3 4" key="1">
    <citation type="submission" date="2017-04" db="EMBL/GenBank/DDBJ databases">
        <title>Whole genome sequence of Bdellovibrio bacteriovorus strain SSB218315.</title>
        <authorList>
            <person name="Oyedara O."/>
            <person name="Rodriguez-Perez M.A."/>
        </authorList>
    </citation>
    <scope>NUCLEOTIDE SEQUENCE [LARGE SCALE GENOMIC DNA]</scope>
    <source>
        <strain evidence="3 4">SSB218315</strain>
    </source>
</reference>
<dbReference type="OrthoDB" id="5295734at2"/>
<feature type="signal peptide" evidence="2">
    <location>
        <begin position="1"/>
        <end position="25"/>
    </location>
</feature>
<dbReference type="GeneID" id="93013454"/>
<evidence type="ECO:0000313" key="3">
    <source>
        <dbReference type="EMBL" id="ASD63243.1"/>
    </source>
</evidence>
<dbReference type="RefSeq" id="WP_038449782.1">
    <property type="nucleotide sequence ID" value="NZ_AP029059.1"/>
</dbReference>
<dbReference type="Proteomes" id="UP000197003">
    <property type="component" value="Chromosome"/>
</dbReference>
<dbReference type="KEGG" id="bbac:EP01_08905"/>
<dbReference type="AlphaFoldDB" id="A0A1Z3N6Z2"/>
<feature type="chain" id="PRO_5011723134" description="DUF4189 domain-containing protein" evidence="2">
    <location>
        <begin position="26"/>
        <end position="184"/>
    </location>
</feature>
<dbReference type="EMBL" id="CP020946">
    <property type="protein sequence ID" value="ASD63243.1"/>
    <property type="molecule type" value="Genomic_DNA"/>
</dbReference>
<keyword evidence="1" id="KW-0175">Coiled coil</keyword>
<proteinExistence type="predicted"/>
<sequence length="184" mass="20145">MSLIRNSLVLGLSAACFLFANSAGAQERGQERSLERIRILETRVNQLEGIISQINQRVSNLEYNQRPEPYPPVAAEVACMVTDTGYSKVFLGKGRIKLEAEAAAREACGKAVHSSYCQGAVKCSDPRQDRPIAGAICMLTDTGYAKTFKGEGKSLIEAEYNTRKQCGDQVHPSYCVGSIRCETF</sequence>
<evidence type="ECO:0008006" key="5">
    <source>
        <dbReference type="Google" id="ProtNLM"/>
    </source>
</evidence>
<accession>A0A1Z3N6Z2</accession>